<keyword evidence="1" id="KW-1133">Transmembrane helix</keyword>
<feature type="transmembrane region" description="Helical" evidence="1">
    <location>
        <begin position="59"/>
        <end position="77"/>
    </location>
</feature>
<feature type="transmembrane region" description="Helical" evidence="1">
    <location>
        <begin position="30"/>
        <end position="47"/>
    </location>
</feature>
<sequence>MRSRWAKPDRVTGAVRLNPSHGPSLKLRRTIALSATLVVIAIFWGIAGWEASRLGRPAFFTGFTLLSGLALLMLLGVRRRLPFWPLGSVSTWTQIHLYVGLFTTAIYVLHVPALVAGGMLESFLSIVFLMVTASGFYGIYASRTLPKRLTAVEGQHRFDRIDWVRNQIATAAEKACQQISEASAQQVLQTFYQQALSPFFVSRPSLAYVIAPNGNRRRQLLGDLKELDRYLEDEGRRVAGQLAALVRRRDDLDYQFALQLRLRCWVVFHSLLSLVLLAVALVHMLAVLQYIG</sequence>
<evidence type="ECO:0000313" key="2">
    <source>
        <dbReference type="EMBL" id="QEF98280.1"/>
    </source>
</evidence>
<dbReference type="KEGG" id="smam:Mal15_23300"/>
<dbReference type="AlphaFoldDB" id="A0A5B9ME78"/>
<accession>A0A5B9ME78</accession>
<gene>
    <name evidence="2" type="ORF">Mal15_23300</name>
</gene>
<dbReference type="EMBL" id="CP036264">
    <property type="protein sequence ID" value="QEF98280.1"/>
    <property type="molecule type" value="Genomic_DNA"/>
</dbReference>
<feature type="transmembrane region" description="Helical" evidence="1">
    <location>
        <begin position="97"/>
        <end position="116"/>
    </location>
</feature>
<keyword evidence="1" id="KW-0812">Transmembrane</keyword>
<feature type="transmembrane region" description="Helical" evidence="1">
    <location>
        <begin position="122"/>
        <end position="140"/>
    </location>
</feature>
<reference evidence="2 3" key="1">
    <citation type="submission" date="2019-02" db="EMBL/GenBank/DDBJ databases">
        <title>Planctomycetal bacteria perform biofilm scaping via a novel small molecule.</title>
        <authorList>
            <person name="Jeske O."/>
            <person name="Boedeker C."/>
            <person name="Wiegand S."/>
            <person name="Breitling P."/>
            <person name="Kallscheuer N."/>
            <person name="Jogler M."/>
            <person name="Rohde M."/>
            <person name="Petersen J."/>
            <person name="Medema M.H."/>
            <person name="Surup F."/>
            <person name="Jogler C."/>
        </authorList>
    </citation>
    <scope>NUCLEOTIDE SEQUENCE [LARGE SCALE GENOMIC DNA]</scope>
    <source>
        <strain evidence="2 3">Mal15</strain>
    </source>
</reference>
<evidence type="ECO:0000256" key="1">
    <source>
        <dbReference type="SAM" id="Phobius"/>
    </source>
</evidence>
<feature type="transmembrane region" description="Helical" evidence="1">
    <location>
        <begin position="265"/>
        <end position="291"/>
    </location>
</feature>
<organism evidence="2 3">
    <name type="scientific">Stieleria maiorica</name>
    <dbReference type="NCBI Taxonomy" id="2795974"/>
    <lineage>
        <taxon>Bacteria</taxon>
        <taxon>Pseudomonadati</taxon>
        <taxon>Planctomycetota</taxon>
        <taxon>Planctomycetia</taxon>
        <taxon>Pirellulales</taxon>
        <taxon>Pirellulaceae</taxon>
        <taxon>Stieleria</taxon>
    </lineage>
</organism>
<keyword evidence="1" id="KW-0472">Membrane</keyword>
<dbReference type="Proteomes" id="UP000321353">
    <property type="component" value="Chromosome"/>
</dbReference>
<proteinExistence type="predicted"/>
<keyword evidence="3" id="KW-1185">Reference proteome</keyword>
<evidence type="ECO:0008006" key="4">
    <source>
        <dbReference type="Google" id="ProtNLM"/>
    </source>
</evidence>
<protein>
    <recommendedName>
        <fullName evidence="4">Ferric reductase like transmembrane component</fullName>
    </recommendedName>
</protein>
<name>A0A5B9ME78_9BACT</name>
<evidence type="ECO:0000313" key="3">
    <source>
        <dbReference type="Proteomes" id="UP000321353"/>
    </source>
</evidence>